<dbReference type="InterPro" id="IPR050090">
    <property type="entry name" value="Tyrosine_recombinase_XerCD"/>
</dbReference>
<keyword evidence="1" id="KW-0233">DNA recombination</keyword>
<dbReference type="PANTHER" id="PTHR30349">
    <property type="entry name" value="PHAGE INTEGRASE-RELATED"/>
    <property type="match status" value="1"/>
</dbReference>
<dbReference type="InterPro" id="IPR013762">
    <property type="entry name" value="Integrase-like_cat_sf"/>
</dbReference>
<dbReference type="InterPro" id="IPR002104">
    <property type="entry name" value="Integrase_catalytic"/>
</dbReference>
<protein>
    <submittedName>
        <fullName evidence="3">Tyrosine-type recombinase/integrase</fullName>
    </submittedName>
</protein>
<reference evidence="3" key="1">
    <citation type="submission" date="2023-06" db="EMBL/GenBank/DDBJ databases">
        <title>Draft genome sequence of Nocardioides sp. SOB77.</title>
        <authorList>
            <person name="Zhang G."/>
        </authorList>
    </citation>
    <scope>NUCLEOTIDE SEQUENCE</scope>
    <source>
        <strain evidence="3">SOB77</strain>
    </source>
</reference>
<dbReference type="PROSITE" id="PS51898">
    <property type="entry name" value="TYR_RECOMBINASE"/>
    <property type="match status" value="1"/>
</dbReference>
<accession>A0ABT8FJZ2</accession>
<evidence type="ECO:0000256" key="1">
    <source>
        <dbReference type="ARBA" id="ARBA00023172"/>
    </source>
</evidence>
<proteinExistence type="predicted"/>
<dbReference type="PANTHER" id="PTHR30349:SF64">
    <property type="entry name" value="PROPHAGE INTEGRASE INTD-RELATED"/>
    <property type="match status" value="1"/>
</dbReference>
<organism evidence="3 4">
    <name type="scientific">Nocardioides oceani</name>
    <dbReference type="NCBI Taxonomy" id="3058369"/>
    <lineage>
        <taxon>Bacteria</taxon>
        <taxon>Bacillati</taxon>
        <taxon>Actinomycetota</taxon>
        <taxon>Actinomycetes</taxon>
        <taxon>Propionibacteriales</taxon>
        <taxon>Nocardioidaceae</taxon>
        <taxon>Nocardioides</taxon>
    </lineage>
</organism>
<sequence length="273" mass="31103">MDLLTYESWLTEHGLCRNTVDQRVAFVGRRLKAWGTLDLPPSFVVEWLLGYRGWTRRTYLMHLRSVYAWMVETGQIEVSPVSKMRPPPTPAPRPRPLTADALNEAMSAAQGHLRTWLLLGYLLGLRCHEIAKVRGEHVSETTFYVLGKGGREAELPTHPALWALAQEYPRTGWWFPSVQARRDYISESQIGNKVRAHFRELGIESGSVHRLRHTYCTTLARNGVQPRVIQELMRHSSLDTTMRYMDVLSEERAAAVRTLSPGWTTTPADQPAA</sequence>
<keyword evidence="4" id="KW-1185">Reference proteome</keyword>
<name>A0ABT8FJZ2_9ACTN</name>
<evidence type="ECO:0000313" key="3">
    <source>
        <dbReference type="EMBL" id="MDN4174765.1"/>
    </source>
</evidence>
<comment type="caution">
    <text evidence="3">The sequence shown here is derived from an EMBL/GenBank/DDBJ whole genome shotgun (WGS) entry which is preliminary data.</text>
</comment>
<dbReference type="RefSeq" id="WP_300953859.1">
    <property type="nucleotide sequence ID" value="NZ_JAUHJQ010000008.1"/>
</dbReference>
<dbReference type="Pfam" id="PF00589">
    <property type="entry name" value="Phage_integrase"/>
    <property type="match status" value="1"/>
</dbReference>
<dbReference type="Gene3D" id="1.10.443.10">
    <property type="entry name" value="Intergrase catalytic core"/>
    <property type="match status" value="1"/>
</dbReference>
<evidence type="ECO:0000259" key="2">
    <source>
        <dbReference type="PROSITE" id="PS51898"/>
    </source>
</evidence>
<dbReference type="SUPFAM" id="SSF56349">
    <property type="entry name" value="DNA breaking-rejoining enzymes"/>
    <property type="match status" value="1"/>
</dbReference>
<gene>
    <name evidence="3" type="ORF">QWY28_17520</name>
</gene>
<dbReference type="InterPro" id="IPR011010">
    <property type="entry name" value="DNA_brk_join_enz"/>
</dbReference>
<feature type="domain" description="Tyr recombinase" evidence="2">
    <location>
        <begin position="92"/>
        <end position="258"/>
    </location>
</feature>
<evidence type="ECO:0000313" key="4">
    <source>
        <dbReference type="Proteomes" id="UP001168620"/>
    </source>
</evidence>
<dbReference type="Proteomes" id="UP001168620">
    <property type="component" value="Unassembled WGS sequence"/>
</dbReference>
<dbReference type="EMBL" id="JAUHJQ010000008">
    <property type="protein sequence ID" value="MDN4174765.1"/>
    <property type="molecule type" value="Genomic_DNA"/>
</dbReference>